<dbReference type="EMBL" id="CAEX01001300">
    <property type="protein sequence ID" value="CCD18498.1"/>
    <property type="molecule type" value="Genomic_DNA"/>
</dbReference>
<accession>F9WLV4</accession>
<evidence type="ECO:0000313" key="1">
    <source>
        <dbReference type="EMBL" id="CCD18498.1"/>
    </source>
</evidence>
<gene>
    <name evidence="1" type="ORF">TvY486_0011900</name>
</gene>
<name>F9WLV4_TRYVY</name>
<protein>
    <submittedName>
        <fullName evidence="1">Uncharacterized protein</fullName>
    </submittedName>
</protein>
<proteinExistence type="predicted"/>
<reference evidence="1 2" key="1">
    <citation type="journal article" date="2012" name="Proc. Natl. Acad. Sci. U.S.A.">
        <title>Antigenic diversity is generated by distinct evolutionary mechanisms in African trypanosome species.</title>
        <authorList>
            <person name="Jackson A.P."/>
            <person name="Berry A."/>
            <person name="Aslett M."/>
            <person name="Allison H.C."/>
            <person name="Burton P."/>
            <person name="Vavrova-Anderson J."/>
            <person name="Brown R."/>
            <person name="Browne H."/>
            <person name="Corton N."/>
            <person name="Hauser H."/>
            <person name="Gamble J."/>
            <person name="Gilderthorp R."/>
            <person name="Marcello L."/>
            <person name="McQuillan J."/>
            <person name="Otto T.D."/>
            <person name="Quail M.A."/>
            <person name="Sanders M.J."/>
            <person name="van Tonder A."/>
            <person name="Ginger M.L."/>
            <person name="Field M.C."/>
            <person name="Barry J.D."/>
            <person name="Hertz-Fowler C."/>
            <person name="Berriman M."/>
        </authorList>
    </citation>
    <scope>NUCLEOTIDE SEQUENCE</scope>
    <source>
        <strain evidence="1 2">Y486</strain>
    </source>
</reference>
<keyword evidence="2" id="KW-1185">Reference proteome</keyword>
<dbReference type="Proteomes" id="UP000009027">
    <property type="component" value="Unassembled WGS sequence"/>
</dbReference>
<sequence length="269" mass="30021">MNAALVANTVFRASVLPDFYTAFEYVQRMDGHFTFGHENVSRNGKRTTTAQETFECLINDFSSCSNMTPGTNSGYDGDPKVNKDVGDDYYDRQVDDSDAVDTDNCDVDNNGIADRPLRLSESTAVHMYGDLVRLRNSKICLWDEVAHDARCAIKGVNVSTHISQKGSGEILTQNMWGEGVINLTDIIRRSCARAGDSEDRVGARLVACCSLRQGIWGMSEVFAKSGLGDELGLTDNFEFRESMFGLRWQKFIGYVSQFSRLLEARDRVE</sequence>
<dbReference type="AlphaFoldDB" id="F9WLV4"/>
<dbReference type="VEuPathDB" id="TriTrypDB:TvY486_0011900"/>
<evidence type="ECO:0000313" key="2">
    <source>
        <dbReference type="Proteomes" id="UP000009027"/>
    </source>
</evidence>
<organism evidence="1 2">
    <name type="scientific">Trypanosoma vivax (strain Y486)</name>
    <dbReference type="NCBI Taxonomy" id="1055687"/>
    <lineage>
        <taxon>Eukaryota</taxon>
        <taxon>Discoba</taxon>
        <taxon>Euglenozoa</taxon>
        <taxon>Kinetoplastea</taxon>
        <taxon>Metakinetoplastina</taxon>
        <taxon>Trypanosomatida</taxon>
        <taxon>Trypanosomatidae</taxon>
        <taxon>Trypanosoma</taxon>
        <taxon>Duttonella</taxon>
    </lineage>
</organism>